<sequence>MKRLVLALAFIGIVVCVQAQEKFQVKDLGKFKLHSFVTGDPLGDINYIIEGKNGVVIIEPVAFYDDIKVMKDYIAQLGKPVVKVIADYHIAGFTGYDESLFVRVEGMPEFSEGAVYGGMMNHFGDVFKDKMDVTKYSETEVIAKDAKKNWAGVEFQFAPGVASDFPASSIIIGKKVYYTHFTPAKAHPSPLQIHNRDAVNAVLSELEKVKASGCSVVIGGHGMATTDIETVEFEIEYLKKVNKILSTEKTKEGFVAVVKKAYPTLEGDLEALASALYK</sequence>
<proteinExistence type="predicted"/>
<dbReference type="EMBL" id="JAPDPI010000038">
    <property type="protein sequence ID" value="MCW3807111.1"/>
    <property type="molecule type" value="Genomic_DNA"/>
</dbReference>
<gene>
    <name evidence="2" type="ORF">OM074_15855</name>
</gene>
<evidence type="ECO:0008006" key="4">
    <source>
        <dbReference type="Google" id="ProtNLM"/>
    </source>
</evidence>
<evidence type="ECO:0000313" key="2">
    <source>
        <dbReference type="EMBL" id="MCW3807111.1"/>
    </source>
</evidence>
<comment type="caution">
    <text evidence="2">The sequence shown here is derived from an EMBL/GenBank/DDBJ whole genome shotgun (WGS) entry which is preliminary data.</text>
</comment>
<dbReference type="AlphaFoldDB" id="A0AAE3MGE0"/>
<feature type="signal peptide" evidence="1">
    <location>
        <begin position="1"/>
        <end position="19"/>
    </location>
</feature>
<evidence type="ECO:0000313" key="3">
    <source>
        <dbReference type="Proteomes" id="UP001207408"/>
    </source>
</evidence>
<keyword evidence="3" id="KW-1185">Reference proteome</keyword>
<dbReference type="InterPro" id="IPR036866">
    <property type="entry name" value="RibonucZ/Hydroxyglut_hydro"/>
</dbReference>
<evidence type="ECO:0000256" key="1">
    <source>
        <dbReference type="SAM" id="SignalP"/>
    </source>
</evidence>
<keyword evidence="1" id="KW-0732">Signal</keyword>
<accession>A0AAE3MGE0</accession>
<reference evidence="2" key="1">
    <citation type="submission" date="2022-10" db="EMBL/GenBank/DDBJ databases">
        <authorList>
            <person name="Yu W.X."/>
        </authorList>
    </citation>
    <scope>NUCLEOTIDE SEQUENCE</scope>
    <source>
        <strain evidence="2">D04</strain>
    </source>
</reference>
<protein>
    <recommendedName>
        <fullName evidence="4">Metallo-beta-lactamase domain-containing protein</fullName>
    </recommendedName>
</protein>
<dbReference type="SUPFAM" id="SSF56281">
    <property type="entry name" value="Metallo-hydrolase/oxidoreductase"/>
    <property type="match status" value="1"/>
</dbReference>
<dbReference type="RefSeq" id="WP_301201196.1">
    <property type="nucleotide sequence ID" value="NZ_JAPDPI010000038.1"/>
</dbReference>
<dbReference type="Proteomes" id="UP001207408">
    <property type="component" value="Unassembled WGS sequence"/>
</dbReference>
<name>A0AAE3MGE0_9BACT</name>
<organism evidence="2 3">
    <name type="scientific">Plebeiibacterium marinum</name>
    <dbReference type="NCBI Taxonomy" id="2992111"/>
    <lineage>
        <taxon>Bacteria</taxon>
        <taxon>Pseudomonadati</taxon>
        <taxon>Bacteroidota</taxon>
        <taxon>Bacteroidia</taxon>
        <taxon>Marinilabiliales</taxon>
        <taxon>Marinilabiliaceae</taxon>
        <taxon>Plebeiibacterium</taxon>
    </lineage>
</organism>
<feature type="chain" id="PRO_5042258624" description="Metallo-beta-lactamase domain-containing protein" evidence="1">
    <location>
        <begin position="20"/>
        <end position="278"/>
    </location>
</feature>